<dbReference type="PROSITE" id="PS50850">
    <property type="entry name" value="MFS"/>
    <property type="match status" value="1"/>
</dbReference>
<feature type="region of interest" description="Disordered" evidence="2">
    <location>
        <begin position="425"/>
        <end position="476"/>
    </location>
</feature>
<feature type="transmembrane region" description="Helical" evidence="3">
    <location>
        <begin position="102"/>
        <end position="126"/>
    </location>
</feature>
<dbReference type="InterPro" id="IPR020846">
    <property type="entry name" value="MFS_dom"/>
</dbReference>
<feature type="transmembrane region" description="Helical" evidence="3">
    <location>
        <begin position="138"/>
        <end position="159"/>
    </location>
</feature>
<feature type="transmembrane region" description="Helical" evidence="3">
    <location>
        <begin position="287"/>
        <end position="305"/>
    </location>
</feature>
<dbReference type="PANTHER" id="PTHR11360">
    <property type="entry name" value="MONOCARBOXYLATE TRANSPORTER"/>
    <property type="match status" value="1"/>
</dbReference>
<dbReference type="SUPFAM" id="SSF103473">
    <property type="entry name" value="MFS general substrate transporter"/>
    <property type="match status" value="1"/>
</dbReference>
<accession>A0AAV2TJC6</accession>
<comment type="caution">
    <text evidence="5">The sequence shown here is derived from an EMBL/GenBank/DDBJ whole genome shotgun (WGS) entry which is preliminary data.</text>
</comment>
<feature type="transmembrane region" description="Helical" evidence="3">
    <location>
        <begin position="257"/>
        <end position="275"/>
    </location>
</feature>
<dbReference type="InterPro" id="IPR036259">
    <property type="entry name" value="MFS_trans_sf"/>
</dbReference>
<dbReference type="GO" id="GO:0022857">
    <property type="term" value="F:transmembrane transporter activity"/>
    <property type="evidence" value="ECO:0007669"/>
    <property type="project" value="InterPro"/>
</dbReference>
<evidence type="ECO:0000313" key="6">
    <source>
        <dbReference type="Proteomes" id="UP001497525"/>
    </source>
</evidence>
<feature type="transmembrane region" description="Helical" evidence="3">
    <location>
        <begin position="317"/>
        <end position="336"/>
    </location>
</feature>
<dbReference type="PANTHER" id="PTHR11360:SF251">
    <property type="entry name" value="MAJOR FACILITATOR SUPERFAMILY (MFS) PROFILE DOMAIN-CONTAINING PROTEIN"/>
    <property type="match status" value="1"/>
</dbReference>
<feature type="transmembrane region" description="Helical" evidence="3">
    <location>
        <begin position="6"/>
        <end position="23"/>
    </location>
</feature>
<sequence>MFCKPVPWLILAVSALSVIFLGGKRRAFGIFVAQLHAEFNQTSLAELNWIGDSYSAVGYLTTTLSTSAILATGRRFWASQLLGAIFVFLACLTSSYVPNPHWLFMTHTVLHGIGSSLVLSSAGLVVNEYFDNNHRYHILATTLVSGGSVASIVFVQFYAYLIETYGWRQSFIILGILYFFVLILGTFVFHKNAAKADYRNENCVLLDRERLTCTRSSLLILWLFDRIITSIITYGMLLNLADYMHRREPSLTKSALLTTLFAAGEASTYLIGATLTGITQNFFKNRLKYILLVTSFIMSVGLIIWEFGAENQHLSQFLAFACGFCLGPSITFLFPAGEEMTMLPGHMAYPFSLGGMGIGMSLSPILSAVIAQAFKYRWFFLVQGALMAGKFFCLLASTILLNLLAPNRSYTVTALDESTEEHCRDRSYSDSSLTSQRGRRWPTSLRRTTISASEDEEYLIEHPNPVKKEETRKNSH</sequence>
<evidence type="ECO:0000259" key="4">
    <source>
        <dbReference type="PROSITE" id="PS50850"/>
    </source>
</evidence>
<keyword evidence="3" id="KW-1133">Transmembrane helix</keyword>
<dbReference type="AlphaFoldDB" id="A0AAV2TJC6"/>
<dbReference type="InterPro" id="IPR011701">
    <property type="entry name" value="MFS"/>
</dbReference>
<dbReference type="Gene3D" id="1.20.1250.20">
    <property type="entry name" value="MFS general substrate transporter like domains"/>
    <property type="match status" value="2"/>
</dbReference>
<dbReference type="Pfam" id="PF07690">
    <property type="entry name" value="MFS_1"/>
    <property type="match status" value="1"/>
</dbReference>
<protein>
    <recommendedName>
        <fullName evidence="4">Major facilitator superfamily (MFS) profile domain-containing protein</fullName>
    </recommendedName>
</protein>
<dbReference type="Proteomes" id="UP001497525">
    <property type="component" value="Unassembled WGS sequence"/>
</dbReference>
<dbReference type="InterPro" id="IPR050327">
    <property type="entry name" value="Proton-linked_MCT"/>
</dbReference>
<name>A0AAV2TJC6_CALDB</name>
<evidence type="ECO:0000256" key="3">
    <source>
        <dbReference type="SAM" id="Phobius"/>
    </source>
</evidence>
<reference evidence="5" key="1">
    <citation type="submission" date="2024-06" db="EMBL/GenBank/DDBJ databases">
        <authorList>
            <person name="Liu X."/>
            <person name="Lenzi L."/>
            <person name="Haldenby T S."/>
            <person name="Uol C."/>
        </authorList>
    </citation>
    <scope>NUCLEOTIDE SEQUENCE</scope>
</reference>
<feature type="domain" description="Major facilitator superfamily (MFS) profile" evidence="4">
    <location>
        <begin position="10"/>
        <end position="408"/>
    </location>
</feature>
<dbReference type="GO" id="GO:0016020">
    <property type="term" value="C:membrane"/>
    <property type="evidence" value="ECO:0007669"/>
    <property type="project" value="UniProtKB-SubCell"/>
</dbReference>
<evidence type="ECO:0000256" key="2">
    <source>
        <dbReference type="SAM" id="MobiDB-lite"/>
    </source>
</evidence>
<feature type="transmembrane region" description="Helical" evidence="3">
    <location>
        <begin position="380"/>
        <end position="405"/>
    </location>
</feature>
<feature type="transmembrane region" description="Helical" evidence="3">
    <location>
        <begin position="348"/>
        <end position="374"/>
    </location>
</feature>
<evidence type="ECO:0000313" key="5">
    <source>
        <dbReference type="EMBL" id="CAL5135208.1"/>
    </source>
</evidence>
<dbReference type="EMBL" id="CAXLJL010000256">
    <property type="protein sequence ID" value="CAL5135208.1"/>
    <property type="molecule type" value="Genomic_DNA"/>
</dbReference>
<comment type="subcellular location">
    <subcellularLocation>
        <location evidence="1">Membrane</location>
        <topology evidence="1">Multi-pass membrane protein</topology>
    </subcellularLocation>
</comment>
<keyword evidence="3" id="KW-0812">Transmembrane</keyword>
<feature type="compositionally biased region" description="Basic and acidic residues" evidence="2">
    <location>
        <begin position="464"/>
        <end position="476"/>
    </location>
</feature>
<evidence type="ECO:0000256" key="1">
    <source>
        <dbReference type="ARBA" id="ARBA00004141"/>
    </source>
</evidence>
<feature type="transmembrane region" description="Helical" evidence="3">
    <location>
        <begin position="76"/>
        <end position="96"/>
    </location>
</feature>
<proteinExistence type="predicted"/>
<feature type="transmembrane region" description="Helical" evidence="3">
    <location>
        <begin position="218"/>
        <end position="237"/>
    </location>
</feature>
<gene>
    <name evidence="5" type="ORF">CDAUBV1_LOCUS9386</name>
</gene>
<keyword evidence="3" id="KW-0472">Membrane</keyword>
<organism evidence="5 6">
    <name type="scientific">Calicophoron daubneyi</name>
    <name type="common">Rumen fluke</name>
    <name type="synonym">Paramphistomum daubneyi</name>
    <dbReference type="NCBI Taxonomy" id="300641"/>
    <lineage>
        <taxon>Eukaryota</taxon>
        <taxon>Metazoa</taxon>
        <taxon>Spiralia</taxon>
        <taxon>Lophotrochozoa</taxon>
        <taxon>Platyhelminthes</taxon>
        <taxon>Trematoda</taxon>
        <taxon>Digenea</taxon>
        <taxon>Plagiorchiida</taxon>
        <taxon>Pronocephalata</taxon>
        <taxon>Paramphistomoidea</taxon>
        <taxon>Paramphistomidae</taxon>
        <taxon>Calicophoron</taxon>
    </lineage>
</organism>
<feature type="transmembrane region" description="Helical" evidence="3">
    <location>
        <begin position="171"/>
        <end position="189"/>
    </location>
</feature>